<dbReference type="InterPro" id="IPR036962">
    <property type="entry name" value="Glyco_hydro_3_N_sf"/>
</dbReference>
<evidence type="ECO:0000256" key="1">
    <source>
        <dbReference type="ARBA" id="ARBA00000448"/>
    </source>
</evidence>
<evidence type="ECO:0000256" key="5">
    <source>
        <dbReference type="ARBA" id="ARBA00022801"/>
    </source>
</evidence>
<dbReference type="Gene3D" id="3.40.50.1700">
    <property type="entry name" value="Glycoside hydrolase family 3 C-terminal domain"/>
    <property type="match status" value="1"/>
</dbReference>
<feature type="domain" description="Fibronectin type III-like" evidence="8">
    <location>
        <begin position="657"/>
        <end position="726"/>
    </location>
</feature>
<reference evidence="9 10" key="1">
    <citation type="submission" date="2020-02" db="EMBL/GenBank/DDBJ databases">
        <title>Characterization of vanA genotype vancomycin-resistant Enterococcus saigonensis VE80.</title>
        <authorList>
            <person name="Harada T."/>
            <person name="Motooka D."/>
            <person name="Nakamura S."/>
            <person name="Yamamoto Y."/>
            <person name="Kawahara R."/>
            <person name="Kawatsu K."/>
        </authorList>
    </citation>
    <scope>NUCLEOTIDE SEQUENCE [LARGE SCALE GENOMIC DNA]</scope>
    <source>
        <strain evidence="9 10">VE80</strain>
    </source>
</reference>
<keyword evidence="4" id="KW-0732">Signal</keyword>
<dbReference type="InterPro" id="IPR002772">
    <property type="entry name" value="Glyco_hydro_3_C"/>
</dbReference>
<evidence type="ECO:0000256" key="7">
    <source>
        <dbReference type="RuleBase" id="RU361161"/>
    </source>
</evidence>
<dbReference type="PANTHER" id="PTHR30620:SF16">
    <property type="entry name" value="LYSOSOMAL BETA GLUCOSIDASE"/>
    <property type="match status" value="1"/>
</dbReference>
<gene>
    <name evidence="9" type="ORF">EsVE80_14160</name>
</gene>
<evidence type="ECO:0000259" key="8">
    <source>
        <dbReference type="SMART" id="SM01217"/>
    </source>
</evidence>
<dbReference type="InterPro" id="IPR019800">
    <property type="entry name" value="Glyco_hydro_3_AS"/>
</dbReference>
<dbReference type="Pfam" id="PF14310">
    <property type="entry name" value="Fn3-like"/>
    <property type="match status" value="1"/>
</dbReference>
<dbReference type="PROSITE" id="PS00775">
    <property type="entry name" value="GLYCOSYL_HYDROL_F3"/>
    <property type="match status" value="1"/>
</dbReference>
<evidence type="ECO:0000313" key="10">
    <source>
        <dbReference type="Proteomes" id="UP000502998"/>
    </source>
</evidence>
<sequence>MEKKKLKELFNSLTIDAKISQLIQLNGDIFVESGVMNTGPVKDLGFKKEPNFYEIGSIYNVNDHQKLYQIQKDVLKNSTYKIPLLFMSDIIYGFRTVFPIPLAQAGSYDFDLIKQAAEISAKESYRNGIHVVFSPMLDLVRDPRWGRVMESPGEDVYTSKQFAKSVVKGYQGEDDTYLKEDHVAACIKHFAAYGAPESGREYNQVELSNQKLFNEYLQPYQAAVDAKCELVMTAFNLLNGVPATGNQWLNETVLRERFGFRGVLVSDYAAIAELAPHGYAKDAKDAAKKGLLAGVDLDMMTSTYANALPELVKEAEFAQRLDNAVWRILVLKNKLGLFENPFRGLKQENTGEVLTTESKKIATTLVEKSCVLLKNKALLPLDPDTKQKIAVIGPYAESHFTLGFWASVSGRSSDVYTLKSGLLEQFDKEQLYFSRGFNLYENYEPFGPLKDMFEQLNGPIEDEGYLLEQSLEQAKKSDVILLTLGEQFLESGEGASKSNLHLPEKQIRLIKMLSRLNKPIIALLYTGRPLVLTEVEKYFDSLLVVWFPGVMGGKGITNLLTGKANPSARLSMSFPRSEGQIPVYYAHTSTGRPLANSTHTERFVSKYIDESNDPLFSFGSGLSYTSAEGHWLSIEESEEKLHCHFEVQNLNDSEGWLTAQIYLLNYAAEIVQPVKRLVATQHFLLKAKEQQELAADISKEDLGFFDNNGEFHLNKGEYVFQLDILGQKENHSIIITKGVSSWKN</sequence>
<dbReference type="InterPro" id="IPR051915">
    <property type="entry name" value="Cellulose_Degrad_GH3"/>
</dbReference>
<protein>
    <recommendedName>
        <fullName evidence="3">beta-glucosidase</fullName>
        <ecNumber evidence="3">3.2.1.21</ecNumber>
    </recommendedName>
</protein>
<dbReference type="Pfam" id="PF00933">
    <property type="entry name" value="Glyco_hydro_3"/>
    <property type="match status" value="1"/>
</dbReference>
<dbReference type="GO" id="GO:0008422">
    <property type="term" value="F:beta-glucosidase activity"/>
    <property type="evidence" value="ECO:0007669"/>
    <property type="project" value="UniProtKB-EC"/>
</dbReference>
<dbReference type="SUPFAM" id="SSF51445">
    <property type="entry name" value="(Trans)glycosidases"/>
    <property type="match status" value="1"/>
</dbReference>
<dbReference type="Pfam" id="PF01915">
    <property type="entry name" value="Glyco_hydro_3_C"/>
    <property type="match status" value="1"/>
</dbReference>
<dbReference type="Proteomes" id="UP000502998">
    <property type="component" value="Chromosome"/>
</dbReference>
<keyword evidence="5 7" id="KW-0378">Hydrolase</keyword>
<comment type="similarity">
    <text evidence="2 7">Belongs to the glycosyl hydrolase 3 family.</text>
</comment>
<dbReference type="InterPro" id="IPR017853">
    <property type="entry name" value="GH"/>
</dbReference>
<dbReference type="EMBL" id="AP022822">
    <property type="protein sequence ID" value="BCA85893.1"/>
    <property type="molecule type" value="Genomic_DNA"/>
</dbReference>
<dbReference type="InterPro" id="IPR013783">
    <property type="entry name" value="Ig-like_fold"/>
</dbReference>
<organism evidence="9 10">
    <name type="scientific">Enterococcus saigonensis</name>
    <dbReference type="NCBI Taxonomy" id="1805431"/>
    <lineage>
        <taxon>Bacteria</taxon>
        <taxon>Bacillati</taxon>
        <taxon>Bacillota</taxon>
        <taxon>Bacilli</taxon>
        <taxon>Lactobacillales</taxon>
        <taxon>Enterococcaceae</taxon>
        <taxon>Enterococcus</taxon>
    </lineage>
</organism>
<evidence type="ECO:0000256" key="2">
    <source>
        <dbReference type="ARBA" id="ARBA00005336"/>
    </source>
</evidence>
<evidence type="ECO:0000256" key="4">
    <source>
        <dbReference type="ARBA" id="ARBA00022729"/>
    </source>
</evidence>
<accession>A0A679ICE8</accession>
<dbReference type="InterPro" id="IPR001764">
    <property type="entry name" value="Glyco_hydro_3_N"/>
</dbReference>
<dbReference type="AlphaFoldDB" id="A0A679ICE8"/>
<dbReference type="PRINTS" id="PR00133">
    <property type="entry name" value="GLHYDRLASE3"/>
</dbReference>
<dbReference type="Gene3D" id="3.20.20.300">
    <property type="entry name" value="Glycoside hydrolase, family 3, N-terminal domain"/>
    <property type="match status" value="1"/>
</dbReference>
<dbReference type="SUPFAM" id="SSF52279">
    <property type="entry name" value="Beta-D-glucan exohydrolase, C-terminal domain"/>
    <property type="match status" value="1"/>
</dbReference>
<evidence type="ECO:0000313" key="9">
    <source>
        <dbReference type="EMBL" id="BCA85893.1"/>
    </source>
</evidence>
<dbReference type="RefSeq" id="WP_173103119.1">
    <property type="nucleotide sequence ID" value="NZ_AP022822.1"/>
</dbReference>
<comment type="catalytic activity">
    <reaction evidence="1">
        <text>Hydrolysis of terminal, non-reducing beta-D-glucosyl residues with release of beta-D-glucose.</text>
        <dbReference type="EC" id="3.2.1.21"/>
    </reaction>
</comment>
<name>A0A679ICE8_9ENTE</name>
<dbReference type="GO" id="GO:0009251">
    <property type="term" value="P:glucan catabolic process"/>
    <property type="evidence" value="ECO:0007669"/>
    <property type="project" value="TreeGrafter"/>
</dbReference>
<dbReference type="KEGG" id="esg:EsVE80_14160"/>
<dbReference type="Gene3D" id="2.60.40.10">
    <property type="entry name" value="Immunoglobulins"/>
    <property type="match status" value="1"/>
</dbReference>
<keyword evidence="6 7" id="KW-0326">Glycosidase</keyword>
<dbReference type="InterPro" id="IPR036881">
    <property type="entry name" value="Glyco_hydro_3_C_sf"/>
</dbReference>
<keyword evidence="10" id="KW-1185">Reference proteome</keyword>
<dbReference type="PANTHER" id="PTHR30620">
    <property type="entry name" value="PERIPLASMIC BETA-GLUCOSIDASE-RELATED"/>
    <property type="match status" value="1"/>
</dbReference>
<proteinExistence type="inferred from homology"/>
<dbReference type="EC" id="3.2.1.21" evidence="3"/>
<dbReference type="SMART" id="SM01217">
    <property type="entry name" value="Fn3_like"/>
    <property type="match status" value="1"/>
</dbReference>
<evidence type="ECO:0000256" key="6">
    <source>
        <dbReference type="ARBA" id="ARBA00023295"/>
    </source>
</evidence>
<evidence type="ECO:0000256" key="3">
    <source>
        <dbReference type="ARBA" id="ARBA00012744"/>
    </source>
</evidence>
<dbReference type="InterPro" id="IPR026891">
    <property type="entry name" value="Fn3-like"/>
</dbReference>